<dbReference type="SUPFAM" id="SSF55785">
    <property type="entry name" value="PYP-like sensor domain (PAS domain)"/>
    <property type="match status" value="4"/>
</dbReference>
<dbReference type="PROSITE" id="PS50112">
    <property type="entry name" value="PAS"/>
    <property type="match status" value="2"/>
</dbReference>
<organism evidence="13 14">
    <name type="scientific">Oceanidesulfovibrio marinus</name>
    <dbReference type="NCBI Taxonomy" id="370038"/>
    <lineage>
        <taxon>Bacteria</taxon>
        <taxon>Pseudomonadati</taxon>
        <taxon>Thermodesulfobacteriota</taxon>
        <taxon>Desulfovibrionia</taxon>
        <taxon>Desulfovibrionales</taxon>
        <taxon>Desulfovibrionaceae</taxon>
        <taxon>Oceanidesulfovibrio</taxon>
    </lineage>
</organism>
<dbReference type="EMBL" id="QMIF01000001">
    <property type="protein sequence ID" value="TVM36566.1"/>
    <property type="molecule type" value="Genomic_DNA"/>
</dbReference>
<evidence type="ECO:0000259" key="7">
    <source>
        <dbReference type="PROSITE" id="PS50109"/>
    </source>
</evidence>
<accession>A0A6P1ZL91</accession>
<dbReference type="InterPro" id="IPR003661">
    <property type="entry name" value="HisK_dim/P_dom"/>
</dbReference>
<dbReference type="PANTHER" id="PTHR24422:SF27">
    <property type="entry name" value="PROTEIN-GLUTAMATE O-METHYLTRANSFERASE"/>
    <property type="match status" value="1"/>
</dbReference>
<dbReference type="PROSITE" id="PS50122">
    <property type="entry name" value="CHEB"/>
    <property type="match status" value="1"/>
</dbReference>
<dbReference type="CDD" id="cd00130">
    <property type="entry name" value="PAS"/>
    <property type="match status" value="3"/>
</dbReference>
<dbReference type="Pfam" id="PF08447">
    <property type="entry name" value="PAS_3"/>
    <property type="match status" value="1"/>
</dbReference>
<dbReference type="SMART" id="SM00387">
    <property type="entry name" value="HATPase_c"/>
    <property type="match status" value="1"/>
</dbReference>
<feature type="domain" description="PAC" evidence="10">
    <location>
        <begin position="1051"/>
        <end position="1104"/>
    </location>
</feature>
<feature type="coiled-coil region" evidence="6">
    <location>
        <begin position="245"/>
        <end position="272"/>
    </location>
</feature>
<feature type="active site" evidence="4">
    <location>
        <position position="45"/>
    </location>
</feature>
<dbReference type="InterPro" id="IPR022642">
    <property type="entry name" value="CheR_C"/>
</dbReference>
<dbReference type="PROSITE" id="PS50113">
    <property type="entry name" value="PAC"/>
    <property type="match status" value="4"/>
</dbReference>
<feature type="active site" evidence="4">
    <location>
        <position position="137"/>
    </location>
</feature>
<dbReference type="OrthoDB" id="9786165at2"/>
<feature type="domain" description="PAC" evidence="10">
    <location>
        <begin position="1197"/>
        <end position="1250"/>
    </location>
</feature>
<dbReference type="RefSeq" id="WP_144233601.1">
    <property type="nucleotide sequence ID" value="NZ_QMIF01000001.1"/>
</dbReference>
<evidence type="ECO:0000313" key="13">
    <source>
        <dbReference type="EMBL" id="TVM36566.1"/>
    </source>
</evidence>
<dbReference type="Pfam" id="PF13596">
    <property type="entry name" value="PAS_10"/>
    <property type="match status" value="1"/>
</dbReference>
<evidence type="ECO:0000256" key="1">
    <source>
        <dbReference type="ARBA" id="ARBA00000085"/>
    </source>
</evidence>
<dbReference type="PROSITE" id="PS50110">
    <property type="entry name" value="RESPONSE_REGULATORY"/>
    <property type="match status" value="1"/>
</dbReference>
<dbReference type="PROSITE" id="PS50109">
    <property type="entry name" value="HIS_KIN"/>
    <property type="match status" value="1"/>
</dbReference>
<dbReference type="Gene3D" id="2.10.70.100">
    <property type="match status" value="1"/>
</dbReference>
<dbReference type="PRINTS" id="PR00996">
    <property type="entry name" value="CHERMTFRASE"/>
</dbReference>
<dbReference type="GO" id="GO:0006935">
    <property type="term" value="P:chemotaxis"/>
    <property type="evidence" value="ECO:0007669"/>
    <property type="project" value="UniProtKB-UniRule"/>
</dbReference>
<dbReference type="Proteomes" id="UP000434052">
    <property type="component" value="Unassembled WGS sequence"/>
</dbReference>
<dbReference type="InterPro" id="IPR001610">
    <property type="entry name" value="PAC"/>
</dbReference>
<dbReference type="GO" id="GO:0000156">
    <property type="term" value="F:phosphorelay response regulator activity"/>
    <property type="evidence" value="ECO:0007669"/>
    <property type="project" value="InterPro"/>
</dbReference>
<dbReference type="Gene3D" id="1.10.287.130">
    <property type="match status" value="1"/>
</dbReference>
<evidence type="ECO:0000256" key="5">
    <source>
        <dbReference type="PROSITE-ProRule" id="PRU00169"/>
    </source>
</evidence>
<dbReference type="NCBIfam" id="TIGR00229">
    <property type="entry name" value="sensory_box"/>
    <property type="match status" value="2"/>
</dbReference>
<feature type="modified residue" description="4-aspartylphosphate" evidence="5">
    <location>
        <position position="1558"/>
    </location>
</feature>
<dbReference type="SUPFAM" id="SSF47384">
    <property type="entry name" value="Homodimeric domain of signal transducing histidine kinase"/>
    <property type="match status" value="1"/>
</dbReference>
<dbReference type="Gene3D" id="3.40.50.180">
    <property type="entry name" value="Methylesterase CheB, C-terminal domain"/>
    <property type="match status" value="1"/>
</dbReference>
<dbReference type="Pfam" id="PF01739">
    <property type="entry name" value="CheR"/>
    <property type="match status" value="1"/>
</dbReference>
<feature type="coiled-coil region" evidence="6">
    <location>
        <begin position="1095"/>
        <end position="1126"/>
    </location>
</feature>
<gene>
    <name evidence="13" type="ORF">DQK91_01165</name>
</gene>
<feature type="domain" description="CheR-type methyltransferase" evidence="12">
    <location>
        <begin position="201"/>
        <end position="473"/>
    </location>
</feature>
<evidence type="ECO:0000256" key="4">
    <source>
        <dbReference type="PROSITE-ProRule" id="PRU00050"/>
    </source>
</evidence>
<dbReference type="InterPro" id="IPR003594">
    <property type="entry name" value="HATPase_dom"/>
</dbReference>
<dbReference type="SUPFAM" id="SSF52738">
    <property type="entry name" value="Methylesterase CheB, C-terminal domain"/>
    <property type="match status" value="1"/>
</dbReference>
<feature type="domain" description="PAS" evidence="9">
    <location>
        <begin position="840"/>
        <end position="916"/>
    </location>
</feature>
<dbReference type="GO" id="GO:0008984">
    <property type="term" value="F:protein-glutamate methylesterase activity"/>
    <property type="evidence" value="ECO:0007669"/>
    <property type="project" value="InterPro"/>
</dbReference>
<dbReference type="Gene3D" id="1.20.120.330">
    <property type="entry name" value="Nucleotidyltransferases domain 2"/>
    <property type="match status" value="1"/>
</dbReference>
<dbReference type="SMART" id="SM00388">
    <property type="entry name" value="HisKA"/>
    <property type="match status" value="1"/>
</dbReference>
<dbReference type="InterPro" id="IPR000700">
    <property type="entry name" value="PAS-assoc_C"/>
</dbReference>
<dbReference type="Gene3D" id="3.30.565.10">
    <property type="entry name" value="Histidine kinase-like ATPase, C-terminal domain"/>
    <property type="match status" value="1"/>
</dbReference>
<evidence type="ECO:0000256" key="3">
    <source>
        <dbReference type="ARBA" id="ARBA00022553"/>
    </source>
</evidence>
<protein>
    <recommendedName>
        <fullName evidence="2">histidine kinase</fullName>
        <ecNumber evidence="2">2.7.13.3</ecNumber>
    </recommendedName>
</protein>
<dbReference type="SUPFAM" id="SSF55874">
    <property type="entry name" value="ATPase domain of HSP90 chaperone/DNA topoisomerase II/histidine kinase"/>
    <property type="match status" value="1"/>
</dbReference>
<dbReference type="Pfam" id="PF00072">
    <property type="entry name" value="Response_reg"/>
    <property type="match status" value="1"/>
</dbReference>
<feature type="domain" description="PAS" evidence="9">
    <location>
        <begin position="978"/>
        <end position="1049"/>
    </location>
</feature>
<dbReference type="InterPro" id="IPR001789">
    <property type="entry name" value="Sig_transdc_resp-reg_receiver"/>
</dbReference>
<dbReference type="InterPro" id="IPR011006">
    <property type="entry name" value="CheY-like_superfamily"/>
</dbReference>
<comment type="catalytic activity">
    <reaction evidence="1">
        <text>ATP + protein L-histidine = ADP + protein N-phospho-L-histidine.</text>
        <dbReference type="EC" id="2.7.13.3"/>
    </reaction>
</comment>
<evidence type="ECO:0000256" key="2">
    <source>
        <dbReference type="ARBA" id="ARBA00012438"/>
    </source>
</evidence>
<dbReference type="Gene3D" id="3.30.450.20">
    <property type="entry name" value="PAS domain"/>
    <property type="match status" value="4"/>
</dbReference>
<dbReference type="GO" id="GO:0000155">
    <property type="term" value="F:phosphorelay sensor kinase activity"/>
    <property type="evidence" value="ECO:0007669"/>
    <property type="project" value="InterPro"/>
</dbReference>
<feature type="domain" description="Response regulatory" evidence="8">
    <location>
        <begin position="1509"/>
        <end position="1627"/>
    </location>
</feature>
<dbReference type="SUPFAM" id="SSF47757">
    <property type="entry name" value="Chemotaxis receptor methyltransferase CheR, N-terminal domain"/>
    <property type="match status" value="1"/>
</dbReference>
<proteinExistence type="predicted"/>
<dbReference type="SMART" id="SM00448">
    <property type="entry name" value="REC"/>
    <property type="match status" value="1"/>
</dbReference>
<evidence type="ECO:0000259" key="9">
    <source>
        <dbReference type="PROSITE" id="PS50112"/>
    </source>
</evidence>
<dbReference type="InterPro" id="IPR000014">
    <property type="entry name" value="PAS"/>
</dbReference>
<dbReference type="SUPFAM" id="SSF52172">
    <property type="entry name" value="CheY-like"/>
    <property type="match status" value="1"/>
</dbReference>
<dbReference type="CDD" id="cd17546">
    <property type="entry name" value="REC_hyHK_CKI1_RcsC-like"/>
    <property type="match status" value="1"/>
</dbReference>
<dbReference type="EC" id="2.7.13.3" evidence="2"/>
<dbReference type="Pfam" id="PF00512">
    <property type="entry name" value="HisKA"/>
    <property type="match status" value="1"/>
</dbReference>
<dbReference type="InterPro" id="IPR035965">
    <property type="entry name" value="PAS-like_dom_sf"/>
</dbReference>
<dbReference type="InterPro" id="IPR050903">
    <property type="entry name" value="Bact_Chemotaxis_MeTrfase"/>
</dbReference>
<dbReference type="InterPro" id="IPR022641">
    <property type="entry name" value="CheR_N"/>
</dbReference>
<keyword evidence="6" id="KW-0175">Coiled coil</keyword>
<sequence>MSEKHAADTVCVVALGASAGGLEAFEEFFTNLPPSPGCAFVLVMHLDPNHKSMLPELLGKVTDMSVVQAEEGMKLMPNQIHVIPPNASMRVKNGMLHLSKPEERRGARRPIDEFFRSLAEETRDHTVGIIFSGTGSDGALGLKEIKFAGGLAMIQEPSTAKFDSMPMAARHAGAADVALPPSGLAARLADFLDKHGAVLPEPDSHLSPDADALEQILAEVRRQTGRDLTSYKRTTLRRRVEKRLLLRERENLDQYRKLLESDDEEVQILLKEMLIGVTSFFRDAEAFQALEEHVLPEIFKAKPGKDPVRIWVPGCSTGEEVYSLAMLIHSYQDKRKDRRGLQIFGTDVDEEAIQKARTGRYQASAVEDIPLPYRQRYLRRDNGQFTIASSIRESVVFAPHDLVANPPFFRLDLISCRNLLIYLTNEAQKKVVPLFAYALNLGGFLLLGPSETLGPFAKYFKTIDNKWKIYERKEVPASRVDVPLTSAAPWRGRFASTDQDAGKRPDARSILRDAITSQFGPPSVLVNDSDEIIQIHGDVSPFLGLAEGDPSRDVYSAARKYIRPHVRSAMHKARNDGEGVSYSGIRSESGDDYLSLMAAPVKISGKHQFLLLSFVAEQNKCTDEALPPIPVDEARDQLVKQLEDELQDTSDKLQTTVEDLESANEELKSSNEELMSMNEELQSSNEELETSQEELQALNEELSTVNAELQAKITELDEAKSDLENILRSSDIATIFIDRDLVIRQFTPAAKQFFHLEPTDIGRSLSHFSSTAQHADIIGWSKGVMKNLTPREEEVATQNGRQYLLRIYPYRTLEETIEGVVLTFVDITDRKAMEETLRISNERLALALSATGVGVYDHNVPLDNSAYYSDEWADLLGFRKEELPDQEHFMSWLSERVHPDDRDALNKKYERFVSGESQTCDVEIRLQRKDGEYIWGRGVSRAVSRDKNGRATRVVGLMMDVTKHKEIESELECRVNERTQQLNAILSSVQDYLYFLDKDGRFIFANKKLLELWGKDESEAVGKTMKELGYDEEVEKSLQGGADEVFRTGKMVKNVTHYTSPTGVVGSYENILAPVLNEDGKVEFVAGSSRDITDRIQAEEELRTLAAELESSNNEAQRRAFQLEATIRSMHDGVIVYANDGSVQMINEPAIRIFERDREFFDKPRKERWKHFKISRDGKKVTPDDIALGRALRGKTMDSDTVTMQFESGKTIQLNINAAPVHDVDGGQIGAVAVLRDITKQLAHEKDLFEAKEQAQAANEAKSAFLANMSHELRTPLAGMLGMIDLISSERELAQVKEYANLATQAGKQLQVILNDILELAQIEADRVILSQETTNLRTLIDEVCGIQRVYASSKGVSLTCGCSNEVPETIVTDDKRVHQILSNLVNNAIKYTNDGRIELIVDLLPGETPQVRFQIVDTGVGMSPDEISRIFDKFYQAENYLTKANKGVGLGLTITQKLVELLDGEIQVESEPGKGSTFTVILPIKRDKRRKNTGRAKGAQRGAVASLRILLVEDNPINLKYLQQVLEQNGHSVTTAANGEKGVNILSKEAFDVVLMDVQMPVLDGVEATRRIRSSKDQRVRETKIIGLTAYAMPDQIDEFMEAGMDGYVSKPVDLNKLNSMIRELLAK</sequence>
<reference evidence="13 14" key="1">
    <citation type="submission" date="2018-06" db="EMBL/GenBank/DDBJ databases">
        <title>Complete genome of Desulfovibrio marinus P48SEP.</title>
        <authorList>
            <person name="Crispim J.S."/>
            <person name="Vidigal P.M.P."/>
            <person name="Silva L.C.F."/>
            <person name="Araujo L.C."/>
            <person name="Laguardia C.N."/>
            <person name="Dias R.S."/>
            <person name="Sousa M.P."/>
            <person name="Paula S.O."/>
            <person name="Silva C."/>
        </authorList>
    </citation>
    <scope>NUCLEOTIDE SEQUENCE [LARGE SCALE GENOMIC DNA]</scope>
    <source>
        <strain evidence="13 14">P48SEP</strain>
    </source>
</reference>
<dbReference type="InterPro" id="IPR000780">
    <property type="entry name" value="CheR_MeTrfase"/>
</dbReference>
<dbReference type="PANTHER" id="PTHR24422">
    <property type="entry name" value="CHEMOTAXIS PROTEIN METHYLTRANSFERASE"/>
    <property type="match status" value="1"/>
</dbReference>
<dbReference type="InterPro" id="IPR013656">
    <property type="entry name" value="PAS_4"/>
</dbReference>
<dbReference type="CDD" id="cd00082">
    <property type="entry name" value="HisKA"/>
    <property type="match status" value="1"/>
</dbReference>
<dbReference type="PROSITE" id="PS50123">
    <property type="entry name" value="CHER"/>
    <property type="match status" value="1"/>
</dbReference>
<dbReference type="InterPro" id="IPR036890">
    <property type="entry name" value="HATPase_C_sf"/>
</dbReference>
<dbReference type="InterPro" id="IPR029063">
    <property type="entry name" value="SAM-dependent_MTases_sf"/>
</dbReference>
<dbReference type="InterPro" id="IPR013655">
    <property type="entry name" value="PAS_fold_3"/>
</dbReference>
<evidence type="ECO:0000313" key="14">
    <source>
        <dbReference type="Proteomes" id="UP000434052"/>
    </source>
</evidence>
<dbReference type="InterPro" id="IPR035909">
    <property type="entry name" value="CheB_C"/>
</dbReference>
<keyword evidence="4" id="KW-0145">Chemotaxis</keyword>
<feature type="domain" description="Histidine kinase" evidence="7">
    <location>
        <begin position="1268"/>
        <end position="1487"/>
    </location>
</feature>
<name>A0A6P1ZL91_9BACT</name>
<keyword evidence="3 5" id="KW-0597">Phosphoprotein</keyword>
<evidence type="ECO:0000259" key="8">
    <source>
        <dbReference type="PROSITE" id="PS50110"/>
    </source>
</evidence>
<dbReference type="SMART" id="SM00138">
    <property type="entry name" value="MeTrc"/>
    <property type="match status" value="1"/>
</dbReference>
<dbReference type="Pfam" id="PF13426">
    <property type="entry name" value="PAS_9"/>
    <property type="match status" value="1"/>
</dbReference>
<feature type="domain" description="PAC" evidence="10">
    <location>
        <begin position="789"/>
        <end position="839"/>
    </location>
</feature>
<dbReference type="FunFam" id="3.30.565.10:FF:000010">
    <property type="entry name" value="Sensor histidine kinase RcsC"/>
    <property type="match status" value="1"/>
</dbReference>
<dbReference type="CDD" id="cd16922">
    <property type="entry name" value="HATPase_EvgS-ArcB-TorS-like"/>
    <property type="match status" value="1"/>
</dbReference>
<dbReference type="CDD" id="cd16434">
    <property type="entry name" value="CheB-CheR_fusion"/>
    <property type="match status" value="1"/>
</dbReference>
<dbReference type="SMART" id="SM00091">
    <property type="entry name" value="PAS"/>
    <property type="match status" value="4"/>
</dbReference>
<dbReference type="SUPFAM" id="SSF53335">
    <property type="entry name" value="S-adenosyl-L-methionine-dependent methyltransferases"/>
    <property type="match status" value="1"/>
</dbReference>
<dbReference type="Pfam" id="PF03705">
    <property type="entry name" value="CheR_N"/>
    <property type="match status" value="1"/>
</dbReference>
<comment type="caution">
    <text evidence="13">The sequence shown here is derived from an EMBL/GenBank/DDBJ whole genome shotgun (WGS) entry which is preliminary data.</text>
</comment>
<keyword evidence="4" id="KW-0378">Hydrolase</keyword>
<evidence type="ECO:0000259" key="11">
    <source>
        <dbReference type="PROSITE" id="PS50122"/>
    </source>
</evidence>
<feature type="domain" description="CheB-type methylesterase" evidence="11">
    <location>
        <begin position="12"/>
        <end position="195"/>
    </location>
</feature>
<dbReference type="GO" id="GO:0008757">
    <property type="term" value="F:S-adenosylmethionine-dependent methyltransferase activity"/>
    <property type="evidence" value="ECO:0007669"/>
    <property type="project" value="InterPro"/>
</dbReference>
<dbReference type="Pfam" id="PF02518">
    <property type="entry name" value="HATPase_c"/>
    <property type="match status" value="1"/>
</dbReference>
<dbReference type="SMART" id="SM00086">
    <property type="entry name" value="PAC"/>
    <property type="match status" value="4"/>
</dbReference>
<dbReference type="Gene3D" id="3.40.50.2300">
    <property type="match status" value="1"/>
</dbReference>
<dbReference type="GO" id="GO:0005737">
    <property type="term" value="C:cytoplasm"/>
    <property type="evidence" value="ECO:0007669"/>
    <property type="project" value="InterPro"/>
</dbReference>
<dbReference type="InterPro" id="IPR036097">
    <property type="entry name" value="HisK_dim/P_sf"/>
</dbReference>
<dbReference type="Pfam" id="PF08448">
    <property type="entry name" value="PAS_4"/>
    <property type="match status" value="1"/>
</dbReference>
<dbReference type="Pfam" id="PF01339">
    <property type="entry name" value="CheB_methylest"/>
    <property type="match status" value="1"/>
</dbReference>
<dbReference type="Gene3D" id="3.40.50.150">
    <property type="entry name" value="Vaccinia Virus protein VP39"/>
    <property type="match status" value="1"/>
</dbReference>
<feature type="domain" description="PAC" evidence="10">
    <location>
        <begin position="920"/>
        <end position="973"/>
    </location>
</feature>
<dbReference type="InterPro" id="IPR005467">
    <property type="entry name" value="His_kinase_dom"/>
</dbReference>
<feature type="active site" evidence="4">
    <location>
        <position position="18"/>
    </location>
</feature>
<evidence type="ECO:0000259" key="10">
    <source>
        <dbReference type="PROSITE" id="PS50113"/>
    </source>
</evidence>
<feature type="coiled-coil region" evidence="6">
    <location>
        <begin position="639"/>
        <end position="729"/>
    </location>
</feature>
<evidence type="ECO:0000256" key="6">
    <source>
        <dbReference type="SAM" id="Coils"/>
    </source>
</evidence>
<dbReference type="InterPro" id="IPR000673">
    <property type="entry name" value="Sig_transdc_resp-reg_Me-estase"/>
</dbReference>
<evidence type="ECO:0000259" key="12">
    <source>
        <dbReference type="PROSITE" id="PS50123"/>
    </source>
</evidence>